<evidence type="ECO:0000256" key="5">
    <source>
        <dbReference type="ARBA" id="ARBA00022694"/>
    </source>
</evidence>
<comment type="catalytic activity">
    <reaction evidence="6">
        <text>5-carboxymethylaminomethyluridine(34) in tRNA(Leu) + S-adenosyl-L-methionine = 5-carboxymethylaminomethyl-2'-O-methyluridine(34) in tRNA(Leu) + S-adenosyl-L-homocysteine + H(+)</text>
        <dbReference type="Rhea" id="RHEA:43088"/>
        <dbReference type="Rhea" id="RHEA-COMP:10333"/>
        <dbReference type="Rhea" id="RHEA-COMP:10334"/>
        <dbReference type="ChEBI" id="CHEBI:15378"/>
        <dbReference type="ChEBI" id="CHEBI:57856"/>
        <dbReference type="ChEBI" id="CHEBI:59789"/>
        <dbReference type="ChEBI" id="CHEBI:74508"/>
        <dbReference type="ChEBI" id="CHEBI:74511"/>
        <dbReference type="EC" id="2.1.1.207"/>
    </reaction>
</comment>
<dbReference type="InterPro" id="IPR001537">
    <property type="entry name" value="SpoU_MeTrfase"/>
</dbReference>
<feature type="binding site" evidence="6">
    <location>
        <position position="100"/>
    </location>
    <ligand>
        <name>S-adenosyl-L-methionine</name>
        <dbReference type="ChEBI" id="CHEBI:59789"/>
    </ligand>
</feature>
<dbReference type="GO" id="GO:0032259">
    <property type="term" value="P:methylation"/>
    <property type="evidence" value="ECO:0007669"/>
    <property type="project" value="UniProtKB-KW"/>
</dbReference>
<dbReference type="RefSeq" id="WP_282733971.1">
    <property type="nucleotide sequence ID" value="NZ_JASCQP010000007.1"/>
</dbReference>
<feature type="binding site" evidence="6">
    <location>
        <position position="78"/>
    </location>
    <ligand>
        <name>S-adenosyl-L-methionine</name>
        <dbReference type="ChEBI" id="CHEBI:59789"/>
    </ligand>
</feature>
<keyword evidence="3 6" id="KW-0808">Transferase</keyword>
<feature type="binding site" evidence="6">
    <location>
        <position position="122"/>
    </location>
    <ligand>
        <name>S-adenosyl-L-methionine</name>
        <dbReference type="ChEBI" id="CHEBI:59789"/>
    </ligand>
</feature>
<protein>
    <recommendedName>
        <fullName evidence="6">tRNA (cytidine(34)-2'-O)-methyltransferase</fullName>
        <ecNumber evidence="6">2.1.1.207</ecNumber>
    </recommendedName>
    <alternativeName>
        <fullName evidence="6">tRNA (cytidine/uridine-2'-O-)-methyltransferase TrmL</fullName>
    </alternativeName>
</protein>
<keyword evidence="9" id="KW-1185">Reference proteome</keyword>
<dbReference type="PANTHER" id="PTHR42971">
    <property type="entry name" value="TRNA (CYTIDINE(34)-2'-O)-METHYLTRANSFERASE"/>
    <property type="match status" value="1"/>
</dbReference>
<dbReference type="Gene3D" id="3.40.1280.10">
    <property type="match status" value="1"/>
</dbReference>
<dbReference type="Proteomes" id="UP001225957">
    <property type="component" value="Unassembled WGS sequence"/>
</dbReference>
<evidence type="ECO:0000313" key="9">
    <source>
        <dbReference type="Proteomes" id="UP001225957"/>
    </source>
</evidence>
<proteinExistence type="inferred from homology"/>
<dbReference type="Pfam" id="PF00588">
    <property type="entry name" value="SpoU_methylase"/>
    <property type="match status" value="1"/>
</dbReference>
<organism evidence="8 9">
    <name type="scientific">Halomonas rhizosphaerae</name>
    <dbReference type="NCBI Taxonomy" id="3043296"/>
    <lineage>
        <taxon>Bacteria</taxon>
        <taxon>Pseudomonadati</taxon>
        <taxon>Pseudomonadota</taxon>
        <taxon>Gammaproteobacteria</taxon>
        <taxon>Oceanospirillales</taxon>
        <taxon>Halomonadaceae</taxon>
        <taxon>Halomonas</taxon>
    </lineage>
</organism>
<dbReference type="InterPro" id="IPR029028">
    <property type="entry name" value="Alpha/beta_knot_MTases"/>
</dbReference>
<keyword evidence="5 6" id="KW-0819">tRNA processing</keyword>
<sequence>MLDVVLYQPEIPPNTGNLIRLCANTGFRLHLIEPLGFVLDDKRLRRAGLDYHEWARVRVHADWSAFLAAVTPERVFAVSTRGRTGYHEPAYREGDALVFGPETRGLPQALLDALPESRRLRIPMLAESRSLNLSNACAVVVFEAWRQLGFVGSGLPGSGLPGAGLPARDAPAPARIR</sequence>
<evidence type="ECO:0000256" key="6">
    <source>
        <dbReference type="HAMAP-Rule" id="MF_01885"/>
    </source>
</evidence>
<dbReference type="SUPFAM" id="SSF75217">
    <property type="entry name" value="alpha/beta knot"/>
    <property type="match status" value="1"/>
</dbReference>
<keyword evidence="1 6" id="KW-0963">Cytoplasm</keyword>
<evidence type="ECO:0000256" key="3">
    <source>
        <dbReference type="ARBA" id="ARBA00022679"/>
    </source>
</evidence>
<evidence type="ECO:0000256" key="1">
    <source>
        <dbReference type="ARBA" id="ARBA00022490"/>
    </source>
</evidence>
<dbReference type="PIRSF" id="PIRSF029256">
    <property type="entry name" value="SpoU_TrmH_prd"/>
    <property type="match status" value="1"/>
</dbReference>
<accession>A0ABT6UVF5</accession>
<evidence type="ECO:0000259" key="7">
    <source>
        <dbReference type="Pfam" id="PF00588"/>
    </source>
</evidence>
<comment type="catalytic activity">
    <reaction evidence="6">
        <text>cytidine(34) in tRNA + S-adenosyl-L-methionine = 2'-O-methylcytidine(34) in tRNA + S-adenosyl-L-homocysteine + H(+)</text>
        <dbReference type="Rhea" id="RHEA:43084"/>
        <dbReference type="Rhea" id="RHEA-COMP:10331"/>
        <dbReference type="Rhea" id="RHEA-COMP:10332"/>
        <dbReference type="ChEBI" id="CHEBI:15378"/>
        <dbReference type="ChEBI" id="CHEBI:57856"/>
        <dbReference type="ChEBI" id="CHEBI:59789"/>
        <dbReference type="ChEBI" id="CHEBI:74495"/>
        <dbReference type="ChEBI" id="CHEBI:82748"/>
        <dbReference type="EC" id="2.1.1.207"/>
    </reaction>
</comment>
<comment type="function">
    <text evidence="6">Methylates the ribose at the nucleotide 34 wobble position in the two leucyl isoacceptors tRNA(Leu)(CmAA) and tRNA(Leu)(cmnm5UmAA). Catalyzes the methyl transfer from S-adenosyl-L-methionine to the 2'-OH of the wobble nucleotide.</text>
</comment>
<comment type="similarity">
    <text evidence="6">Belongs to the class IV-like SAM-binding methyltransferase superfamily. RNA methyltransferase TrmH family. TrmL subfamily.</text>
</comment>
<dbReference type="GO" id="GO:0008168">
    <property type="term" value="F:methyltransferase activity"/>
    <property type="evidence" value="ECO:0007669"/>
    <property type="project" value="UniProtKB-KW"/>
</dbReference>
<feature type="domain" description="tRNA/rRNA methyltransferase SpoU type" evidence="7">
    <location>
        <begin position="2"/>
        <end position="141"/>
    </location>
</feature>
<dbReference type="PANTHER" id="PTHR42971:SF1">
    <property type="entry name" value="TRNA (CYTIDINE(34)-2'-O)-METHYLTRANSFERASE"/>
    <property type="match status" value="1"/>
</dbReference>
<evidence type="ECO:0000256" key="2">
    <source>
        <dbReference type="ARBA" id="ARBA00022603"/>
    </source>
</evidence>
<gene>
    <name evidence="6 8" type="primary">trmL</name>
    <name evidence="8" type="ORF">QLQ83_02395</name>
</gene>
<dbReference type="EMBL" id="JASCQP010000007">
    <property type="protein sequence ID" value="MDI5889943.1"/>
    <property type="molecule type" value="Genomic_DNA"/>
</dbReference>
<comment type="subcellular location">
    <subcellularLocation>
        <location evidence="6">Cytoplasm</location>
    </subcellularLocation>
</comment>
<evidence type="ECO:0000256" key="4">
    <source>
        <dbReference type="ARBA" id="ARBA00022691"/>
    </source>
</evidence>
<dbReference type="NCBIfam" id="TIGR00185">
    <property type="entry name" value="tRNA_yibK_trmL"/>
    <property type="match status" value="1"/>
</dbReference>
<comment type="subunit">
    <text evidence="6">Homodimer.</text>
</comment>
<dbReference type="InterPro" id="IPR029026">
    <property type="entry name" value="tRNA_m1G_MTases_N"/>
</dbReference>
<evidence type="ECO:0000313" key="8">
    <source>
        <dbReference type="EMBL" id="MDI5889943.1"/>
    </source>
</evidence>
<dbReference type="CDD" id="cd18094">
    <property type="entry name" value="SpoU-like_TrmL"/>
    <property type="match status" value="1"/>
</dbReference>
<comment type="caution">
    <text evidence="8">The sequence shown here is derived from an EMBL/GenBank/DDBJ whole genome shotgun (WGS) entry which is preliminary data.</text>
</comment>
<keyword evidence="4 6" id="KW-0949">S-adenosyl-L-methionine</keyword>
<keyword evidence="2 6" id="KW-0489">Methyltransferase</keyword>
<reference evidence="8 9" key="1">
    <citation type="submission" date="2023-04" db="EMBL/GenBank/DDBJ databases">
        <title>Halomonas strains isolated from rhizosphere soil.</title>
        <authorList>
            <person name="Xu L."/>
            <person name="Sun J.-Q."/>
        </authorList>
    </citation>
    <scope>NUCLEOTIDE SEQUENCE [LARGE SCALE GENOMIC DNA]</scope>
    <source>
        <strain evidence="8 9">LR5S20</strain>
    </source>
</reference>
<dbReference type="InterPro" id="IPR016914">
    <property type="entry name" value="TrmL"/>
</dbReference>
<feature type="binding site" evidence="6">
    <location>
        <position position="130"/>
    </location>
    <ligand>
        <name>S-adenosyl-L-methionine</name>
        <dbReference type="ChEBI" id="CHEBI:59789"/>
    </ligand>
</feature>
<dbReference type="HAMAP" id="MF_01885">
    <property type="entry name" value="tRNA_methyltr_TrmL"/>
    <property type="match status" value="1"/>
</dbReference>
<dbReference type="EC" id="2.1.1.207" evidence="6"/>
<name>A0ABT6UVF5_9GAMM</name>